<dbReference type="EMBL" id="JAAGAX010000005">
    <property type="protein sequence ID" value="KAF2313749.1"/>
    <property type="molecule type" value="Genomic_DNA"/>
</dbReference>
<dbReference type="GO" id="GO:0140571">
    <property type="term" value="F:transmembrane ascorbate ferrireductase activity"/>
    <property type="evidence" value="ECO:0007669"/>
    <property type="project" value="UniProtKB-EC"/>
</dbReference>
<comment type="similarity">
    <text evidence="4">Belongs to the ZCCHC8 family.</text>
</comment>
<dbReference type="GO" id="GO:0071013">
    <property type="term" value="C:catalytic step 2 spliceosome"/>
    <property type="evidence" value="ECO:0007669"/>
    <property type="project" value="TreeGrafter"/>
</dbReference>
<dbReference type="GO" id="GO:0008270">
    <property type="term" value="F:zinc ion binding"/>
    <property type="evidence" value="ECO:0007669"/>
    <property type="project" value="UniProtKB-KW"/>
</dbReference>
<evidence type="ECO:0000256" key="13">
    <source>
        <dbReference type="ARBA" id="ARBA00023004"/>
    </source>
</evidence>
<evidence type="ECO:0000256" key="4">
    <source>
        <dbReference type="ARBA" id="ARBA00007497"/>
    </source>
</evidence>
<keyword evidence="9 18" id="KW-0863">Zinc-finger</keyword>
<dbReference type="Proteomes" id="UP000467840">
    <property type="component" value="Chromosome 15"/>
</dbReference>
<keyword evidence="24" id="KW-1185">Reference proteome</keyword>
<evidence type="ECO:0000256" key="3">
    <source>
        <dbReference type="ARBA" id="ARBA00004642"/>
    </source>
</evidence>
<feature type="transmembrane region" description="Helical" evidence="20">
    <location>
        <begin position="707"/>
        <end position="730"/>
    </location>
</feature>
<feature type="domain" description="Cytochrome b561" evidence="22">
    <location>
        <begin position="568"/>
        <end position="771"/>
    </location>
</feature>
<protein>
    <recommendedName>
        <fullName evidence="16">ascorbate ferrireductase (transmembrane)</fullName>
        <ecNumber evidence="16">7.2.1.3</ecNumber>
    </recommendedName>
</protein>
<evidence type="ECO:0000256" key="16">
    <source>
        <dbReference type="ARBA" id="ARBA00024225"/>
    </source>
</evidence>
<dbReference type="GO" id="GO:0005654">
    <property type="term" value="C:nucleoplasm"/>
    <property type="evidence" value="ECO:0007669"/>
    <property type="project" value="UniProtKB-SubCell"/>
</dbReference>
<dbReference type="GO" id="GO:0016020">
    <property type="term" value="C:membrane"/>
    <property type="evidence" value="ECO:0007669"/>
    <property type="project" value="UniProtKB-SubCell"/>
</dbReference>
<dbReference type="GO" id="GO:0003723">
    <property type="term" value="F:RNA binding"/>
    <property type="evidence" value="ECO:0007669"/>
    <property type="project" value="TreeGrafter"/>
</dbReference>
<evidence type="ECO:0000256" key="2">
    <source>
        <dbReference type="ARBA" id="ARBA00004141"/>
    </source>
</evidence>
<reference evidence="23 24" key="1">
    <citation type="journal article" date="2020" name="Mol. Plant">
        <title>The Chromosome-Based Rubber Tree Genome Provides New Insights into Spurge Genome Evolution and Rubber Biosynthesis.</title>
        <authorList>
            <person name="Liu J."/>
            <person name="Shi C."/>
            <person name="Shi C.C."/>
            <person name="Li W."/>
            <person name="Zhang Q.J."/>
            <person name="Zhang Y."/>
            <person name="Li K."/>
            <person name="Lu H.F."/>
            <person name="Shi C."/>
            <person name="Zhu S.T."/>
            <person name="Xiao Z.Y."/>
            <person name="Nan H."/>
            <person name="Yue Y."/>
            <person name="Zhu X.G."/>
            <person name="Wu Y."/>
            <person name="Hong X.N."/>
            <person name="Fan G.Y."/>
            <person name="Tong Y."/>
            <person name="Zhang D."/>
            <person name="Mao C.L."/>
            <person name="Liu Y.L."/>
            <person name="Hao S.J."/>
            <person name="Liu W.Q."/>
            <person name="Lv M.Q."/>
            <person name="Zhang H.B."/>
            <person name="Liu Y."/>
            <person name="Hu-Tang G.R."/>
            <person name="Wang J.P."/>
            <person name="Wang J.H."/>
            <person name="Sun Y.H."/>
            <person name="Ni S.B."/>
            <person name="Chen W.B."/>
            <person name="Zhang X.C."/>
            <person name="Jiao Y.N."/>
            <person name="Eichler E.E."/>
            <person name="Li G.H."/>
            <person name="Liu X."/>
            <person name="Gao L.Z."/>
        </authorList>
    </citation>
    <scope>NUCLEOTIDE SEQUENCE [LARGE SCALE GENOMIC DNA]</scope>
    <source>
        <strain evidence="24">cv. GT1</strain>
        <tissue evidence="23">Leaf</tissue>
    </source>
</reference>
<keyword evidence="15" id="KW-0539">Nucleus</keyword>
<feature type="compositionally biased region" description="Polar residues" evidence="19">
    <location>
        <begin position="353"/>
        <end position="370"/>
    </location>
</feature>
<keyword evidence="10" id="KW-0862">Zinc</keyword>
<name>A0A6A6MPA1_HEVBR</name>
<comment type="cofactor">
    <cofactor evidence="1">
        <name>heme b</name>
        <dbReference type="ChEBI" id="CHEBI:60344"/>
    </cofactor>
</comment>
<evidence type="ECO:0000256" key="6">
    <source>
        <dbReference type="ARBA" id="ARBA00022617"/>
    </source>
</evidence>
<dbReference type="SMART" id="SM00581">
    <property type="entry name" value="PSP"/>
    <property type="match status" value="1"/>
</dbReference>
<dbReference type="CDD" id="cd08766">
    <property type="entry name" value="Cyt_b561_ACYB-1_like"/>
    <property type="match status" value="1"/>
</dbReference>
<dbReference type="FunFam" id="1.20.120.1770:FF:000001">
    <property type="entry name" value="Cytochrome b reductase 1"/>
    <property type="match status" value="1"/>
</dbReference>
<feature type="domain" description="CCHC-type" evidence="21">
    <location>
        <begin position="318"/>
        <end position="334"/>
    </location>
</feature>
<dbReference type="Gene3D" id="1.20.120.1770">
    <property type="match status" value="1"/>
</dbReference>
<feature type="region of interest" description="Disordered" evidence="19">
    <location>
        <begin position="331"/>
        <end position="379"/>
    </location>
</feature>
<dbReference type="AlphaFoldDB" id="A0A6A6MPA1"/>
<evidence type="ECO:0000256" key="12">
    <source>
        <dbReference type="ARBA" id="ARBA00022989"/>
    </source>
</evidence>
<evidence type="ECO:0000256" key="15">
    <source>
        <dbReference type="ARBA" id="ARBA00023242"/>
    </source>
</evidence>
<dbReference type="Pfam" id="PF04046">
    <property type="entry name" value="PSP"/>
    <property type="match status" value="1"/>
</dbReference>
<evidence type="ECO:0000256" key="18">
    <source>
        <dbReference type="PROSITE-ProRule" id="PRU00047"/>
    </source>
</evidence>
<keyword evidence="13" id="KW-0408">Iron</keyword>
<keyword evidence="5" id="KW-0813">Transport</keyword>
<comment type="catalytic activity">
    <reaction evidence="17">
        <text>Fe(3+)(out) + L-ascorbate(in) = monodehydro-L-ascorbate radical(in) + Fe(2+)(out) + H(+)</text>
        <dbReference type="Rhea" id="RHEA:30403"/>
        <dbReference type="ChEBI" id="CHEBI:15378"/>
        <dbReference type="ChEBI" id="CHEBI:29033"/>
        <dbReference type="ChEBI" id="CHEBI:29034"/>
        <dbReference type="ChEBI" id="CHEBI:38290"/>
        <dbReference type="ChEBI" id="CHEBI:59513"/>
        <dbReference type="EC" id="7.2.1.3"/>
    </reaction>
</comment>
<keyword evidence="7 20" id="KW-0812">Transmembrane</keyword>
<keyword evidence="8" id="KW-0479">Metal-binding</keyword>
<feature type="region of interest" description="Disordered" evidence="19">
    <location>
        <begin position="1"/>
        <end position="87"/>
    </location>
</feature>
<sequence length="786" mass="86739">METEDMISLPASGNSGDSSENNGLHKSESGAGEADSQPRIYEAEVGSRDEHNMGLNEVDIGTGKGTRRPENSGLSEDDTGTEEHMTGSENLGFDAVTKEVTTAKDNLVSNQVDVRNEDGEFLVETEADMDLVDSPVMQMNVEVADTVTFSENLSSFGFRLSSENGCPNNQNESLIHSCMMNGTPILGVKRARVTYDEQQPSVHVKYNTLTRASKRKLEELLQQWSEWHAQHGSSAQDNELLESGEETYFPALCVGMEKSSAVSFWIENPTKKLQSDGYIPPDDDFVPLYDRGFALGLSSTDGPSNVEGGLEIVDEAARCFNCGSYNHSLKECPKPRDNAAVNNARKQHKSKRNQNSGPRNSARYYQNSSGGKYDGLKPGALGAETRQLLGLGELDPPPWLNRMRELGYPPGYLDPDDEDQPSGITIFADEDVKEEQEDGEIIETDCPDPPKKMAVEFPGINAPIPENADERLWALDLQATILLGIDHSVDQTILQNQLADGVVTSKEGLGIPLMKGLQVLTQDPSPSLARSHIDRGRRSPLASEDFSNNISSLHSSSNKRSSPWNNGSTRLENETDERLNDYEMDYSYRSNYEYDRYRHRSWRSILLMVIGLILINGEAMLAYKTVPGTKSFKKLVHLTVQFLAFCLSLIGVWAALKFHNDKGIDNFYSLHSWLGLACLFLFGIQWAAGFVTFWYPGGSRNSRATLLPWHVFFGVYIYALAVATATTGILEKATFLQTNKVISRYSTEALLVNSLGLLIVVLGGFIVLATIAPLHAIGDVTRNATE</sequence>
<dbReference type="PROSITE" id="PS50158">
    <property type="entry name" value="ZF_CCHC"/>
    <property type="match status" value="1"/>
</dbReference>
<proteinExistence type="inferred from homology"/>
<dbReference type="PANTHER" id="PTHR13316">
    <property type="entry name" value="ZINC FINGER, CCHC DOMAIN CONTAINING 8"/>
    <property type="match status" value="1"/>
</dbReference>
<dbReference type="InterPro" id="IPR001878">
    <property type="entry name" value="Znf_CCHC"/>
</dbReference>
<feature type="transmembrane region" description="Helical" evidence="20">
    <location>
        <begin position="635"/>
        <end position="656"/>
    </location>
</feature>
<evidence type="ECO:0000256" key="1">
    <source>
        <dbReference type="ARBA" id="ARBA00001970"/>
    </source>
</evidence>
<evidence type="ECO:0000256" key="8">
    <source>
        <dbReference type="ARBA" id="ARBA00022723"/>
    </source>
</evidence>
<accession>A0A6A6MPA1</accession>
<feature type="transmembrane region" description="Helical" evidence="20">
    <location>
        <begin position="605"/>
        <end position="623"/>
    </location>
</feature>
<dbReference type="SMART" id="SM00665">
    <property type="entry name" value="B561"/>
    <property type="match status" value="1"/>
</dbReference>
<evidence type="ECO:0000256" key="5">
    <source>
        <dbReference type="ARBA" id="ARBA00022448"/>
    </source>
</evidence>
<comment type="subcellular location">
    <subcellularLocation>
        <location evidence="2">Membrane</location>
        <topology evidence="2">Multi-pass membrane protein</topology>
    </subcellularLocation>
    <subcellularLocation>
        <location evidence="3">Nucleus</location>
        <location evidence="3">Nucleoplasm</location>
    </subcellularLocation>
</comment>
<evidence type="ECO:0000256" key="20">
    <source>
        <dbReference type="SAM" id="Phobius"/>
    </source>
</evidence>
<dbReference type="EC" id="7.2.1.3" evidence="16"/>
<evidence type="ECO:0000259" key="21">
    <source>
        <dbReference type="PROSITE" id="PS50158"/>
    </source>
</evidence>
<evidence type="ECO:0000313" key="24">
    <source>
        <dbReference type="Proteomes" id="UP000467840"/>
    </source>
</evidence>
<evidence type="ECO:0000256" key="14">
    <source>
        <dbReference type="ARBA" id="ARBA00023136"/>
    </source>
</evidence>
<comment type="caution">
    <text evidence="23">The sequence shown here is derived from an EMBL/GenBank/DDBJ whole genome shotgun (WGS) entry which is preliminary data.</text>
</comment>
<keyword evidence="14 20" id="KW-0472">Membrane</keyword>
<keyword evidence="11" id="KW-0249">Electron transport</keyword>
<evidence type="ECO:0000256" key="17">
    <source>
        <dbReference type="ARBA" id="ARBA00051575"/>
    </source>
</evidence>
<evidence type="ECO:0000256" key="9">
    <source>
        <dbReference type="ARBA" id="ARBA00022771"/>
    </source>
</evidence>
<feature type="transmembrane region" description="Helical" evidence="20">
    <location>
        <begin position="668"/>
        <end position="695"/>
    </location>
</feature>
<evidence type="ECO:0000259" key="22">
    <source>
        <dbReference type="PROSITE" id="PS50939"/>
    </source>
</evidence>
<evidence type="ECO:0000256" key="11">
    <source>
        <dbReference type="ARBA" id="ARBA00022982"/>
    </source>
</evidence>
<evidence type="ECO:0000256" key="7">
    <source>
        <dbReference type="ARBA" id="ARBA00022692"/>
    </source>
</evidence>
<gene>
    <name evidence="23" type="ORF">GH714_013138</name>
</gene>
<evidence type="ECO:0000313" key="23">
    <source>
        <dbReference type="EMBL" id="KAF2313749.1"/>
    </source>
</evidence>
<dbReference type="PROSITE" id="PS50939">
    <property type="entry name" value="CYTOCHROME_B561"/>
    <property type="match status" value="1"/>
</dbReference>
<feature type="region of interest" description="Disordered" evidence="19">
    <location>
        <begin position="524"/>
        <end position="572"/>
    </location>
</feature>
<dbReference type="InterPro" id="IPR006568">
    <property type="entry name" value="PSP_pro-rich"/>
</dbReference>
<dbReference type="InterPro" id="IPR006593">
    <property type="entry name" value="Cyt_b561/ferric_Rdtase_TM"/>
</dbReference>
<feature type="compositionally biased region" description="Low complexity" evidence="19">
    <location>
        <begin position="12"/>
        <end position="22"/>
    </location>
</feature>
<feature type="transmembrane region" description="Helical" evidence="20">
    <location>
        <begin position="750"/>
        <end position="772"/>
    </location>
</feature>
<organism evidence="23 24">
    <name type="scientific">Hevea brasiliensis</name>
    <name type="common">Para rubber tree</name>
    <name type="synonym">Siphonia brasiliensis</name>
    <dbReference type="NCBI Taxonomy" id="3981"/>
    <lineage>
        <taxon>Eukaryota</taxon>
        <taxon>Viridiplantae</taxon>
        <taxon>Streptophyta</taxon>
        <taxon>Embryophyta</taxon>
        <taxon>Tracheophyta</taxon>
        <taxon>Spermatophyta</taxon>
        <taxon>Magnoliopsida</taxon>
        <taxon>eudicotyledons</taxon>
        <taxon>Gunneridae</taxon>
        <taxon>Pentapetalae</taxon>
        <taxon>rosids</taxon>
        <taxon>fabids</taxon>
        <taxon>Malpighiales</taxon>
        <taxon>Euphorbiaceae</taxon>
        <taxon>Crotonoideae</taxon>
        <taxon>Micrandreae</taxon>
        <taxon>Hevea</taxon>
    </lineage>
</organism>
<dbReference type="Pfam" id="PF03188">
    <property type="entry name" value="Cytochrom_B561"/>
    <property type="match status" value="1"/>
</dbReference>
<evidence type="ECO:0000256" key="19">
    <source>
        <dbReference type="SAM" id="MobiDB-lite"/>
    </source>
</evidence>
<evidence type="ECO:0000256" key="10">
    <source>
        <dbReference type="ARBA" id="ARBA00022833"/>
    </source>
</evidence>
<keyword evidence="6" id="KW-0349">Heme</keyword>
<feature type="compositionally biased region" description="Basic and acidic residues" evidence="19">
    <location>
        <begin position="41"/>
        <end position="52"/>
    </location>
</feature>
<dbReference type="PANTHER" id="PTHR13316:SF0">
    <property type="entry name" value="ZINC FINGER CCHC DOMAIN-CONTAINING PROTEIN 8"/>
    <property type="match status" value="1"/>
</dbReference>
<keyword evidence="12 20" id="KW-1133">Transmembrane helix</keyword>
<dbReference type="InterPro" id="IPR052115">
    <property type="entry name" value="NEXT_complex_subunit_ZCCHC8"/>
</dbReference>
<feature type="compositionally biased region" description="Low complexity" evidence="19">
    <location>
        <begin position="547"/>
        <end position="562"/>
    </location>
</feature>